<name>A0A517MEZ0_9BACT</name>
<proteinExistence type="predicted"/>
<dbReference type="InterPro" id="IPR036280">
    <property type="entry name" value="Multihaem_cyt_sf"/>
</dbReference>
<gene>
    <name evidence="5" type="ORF">FF011L_22180</name>
</gene>
<evidence type="ECO:0000313" key="6">
    <source>
        <dbReference type="Proteomes" id="UP000320672"/>
    </source>
</evidence>
<feature type="domain" description="Cytochrome c-552/4" evidence="4">
    <location>
        <begin position="204"/>
        <end position="242"/>
    </location>
</feature>
<dbReference type="SMART" id="SM00028">
    <property type="entry name" value="TPR"/>
    <property type="match status" value="2"/>
</dbReference>
<dbReference type="RefSeq" id="WP_145351612.1">
    <property type="nucleotide sequence ID" value="NZ_CP036262.1"/>
</dbReference>
<dbReference type="InterPro" id="IPR019734">
    <property type="entry name" value="TPR_rpt"/>
</dbReference>
<protein>
    <submittedName>
        <fullName evidence="5">Cytochrome c nitrite reductase pentaheme subunit</fullName>
    </submittedName>
</protein>
<dbReference type="InterPro" id="IPR023155">
    <property type="entry name" value="Cyt_c-552/4"/>
</dbReference>
<dbReference type="Pfam" id="PF00515">
    <property type="entry name" value="TPR_1"/>
    <property type="match status" value="1"/>
</dbReference>
<organism evidence="5 6">
    <name type="scientific">Roseimaritima multifibrata</name>
    <dbReference type="NCBI Taxonomy" id="1930274"/>
    <lineage>
        <taxon>Bacteria</taxon>
        <taxon>Pseudomonadati</taxon>
        <taxon>Planctomycetota</taxon>
        <taxon>Planctomycetia</taxon>
        <taxon>Pirellulales</taxon>
        <taxon>Pirellulaceae</taxon>
        <taxon>Roseimaritima</taxon>
    </lineage>
</organism>
<dbReference type="Pfam" id="PF13435">
    <property type="entry name" value="Cytochrome_C554"/>
    <property type="match status" value="1"/>
</dbReference>
<keyword evidence="1" id="KW-0732">Signal</keyword>
<dbReference type="KEGG" id="rml:FF011L_22180"/>
<reference evidence="5 6" key="1">
    <citation type="submission" date="2019-02" db="EMBL/GenBank/DDBJ databases">
        <title>Deep-cultivation of Planctomycetes and their phenomic and genomic characterization uncovers novel biology.</title>
        <authorList>
            <person name="Wiegand S."/>
            <person name="Jogler M."/>
            <person name="Boedeker C."/>
            <person name="Pinto D."/>
            <person name="Vollmers J."/>
            <person name="Rivas-Marin E."/>
            <person name="Kohn T."/>
            <person name="Peeters S.H."/>
            <person name="Heuer A."/>
            <person name="Rast P."/>
            <person name="Oberbeckmann S."/>
            <person name="Bunk B."/>
            <person name="Jeske O."/>
            <person name="Meyerdierks A."/>
            <person name="Storesund J.E."/>
            <person name="Kallscheuer N."/>
            <person name="Luecker S."/>
            <person name="Lage O.M."/>
            <person name="Pohl T."/>
            <person name="Merkel B.J."/>
            <person name="Hornburger P."/>
            <person name="Mueller R.-W."/>
            <person name="Bruemmer F."/>
            <person name="Labrenz M."/>
            <person name="Spormann A.M."/>
            <person name="Op den Camp H."/>
            <person name="Overmann J."/>
            <person name="Amann R."/>
            <person name="Jetten M.S.M."/>
            <person name="Mascher T."/>
            <person name="Medema M.H."/>
            <person name="Devos D.P."/>
            <person name="Kaster A.-K."/>
            <person name="Ovreas L."/>
            <person name="Rohde M."/>
            <person name="Galperin M.Y."/>
            <person name="Jogler C."/>
        </authorList>
    </citation>
    <scope>NUCLEOTIDE SEQUENCE [LARGE SCALE GENOMIC DNA]</scope>
    <source>
        <strain evidence="5 6">FF011L</strain>
    </source>
</reference>
<feature type="repeat" description="TPR" evidence="2">
    <location>
        <begin position="640"/>
        <end position="673"/>
    </location>
</feature>
<feature type="compositionally biased region" description="Polar residues" evidence="3">
    <location>
        <begin position="1"/>
        <end position="19"/>
    </location>
</feature>
<dbReference type="PROSITE" id="PS50005">
    <property type="entry name" value="TPR"/>
    <property type="match status" value="2"/>
</dbReference>
<dbReference type="SUPFAM" id="SSF48452">
    <property type="entry name" value="TPR-like"/>
    <property type="match status" value="1"/>
</dbReference>
<dbReference type="PANTHER" id="PTHR35038:SF8">
    <property type="entry name" value="C-TYPE POLYHEME CYTOCHROME OMCC"/>
    <property type="match status" value="1"/>
</dbReference>
<dbReference type="PANTHER" id="PTHR35038">
    <property type="entry name" value="DISSIMILATORY SULFITE REDUCTASE SIRA"/>
    <property type="match status" value="1"/>
</dbReference>
<dbReference type="Pfam" id="PF13181">
    <property type="entry name" value="TPR_8"/>
    <property type="match status" value="1"/>
</dbReference>
<dbReference type="CDD" id="cd08168">
    <property type="entry name" value="Cytochrom_C3"/>
    <property type="match status" value="1"/>
</dbReference>
<dbReference type="Proteomes" id="UP000320672">
    <property type="component" value="Chromosome"/>
</dbReference>
<dbReference type="OrthoDB" id="234670at2"/>
<evidence type="ECO:0000256" key="1">
    <source>
        <dbReference type="ARBA" id="ARBA00022729"/>
    </source>
</evidence>
<keyword evidence="2" id="KW-0802">TPR repeat</keyword>
<dbReference type="PROSITE" id="PS50293">
    <property type="entry name" value="TPR_REGION"/>
    <property type="match status" value="1"/>
</dbReference>
<dbReference type="SUPFAM" id="SSF48695">
    <property type="entry name" value="Multiheme cytochromes"/>
    <property type="match status" value="1"/>
</dbReference>
<evidence type="ECO:0000256" key="3">
    <source>
        <dbReference type="SAM" id="MobiDB-lite"/>
    </source>
</evidence>
<dbReference type="InterPro" id="IPR006311">
    <property type="entry name" value="TAT_signal"/>
</dbReference>
<sequence>MPKPSQRSSPAPDPSTNRGLSRRTLLATGLVLTLSLLGAAVLADYFTGLPLDAEPRFVGRQSCIECHQTEVEAFNGSHHDRAMDLATEETVRGDFDDATIETHGIVSRMFKRDGRFFVNTEGPDGELNDFEVKYVFGYEPLQQYMVEFDRTAEVKENEVARLQVLRISWDTEKKRWFYLSPPDVSEKLEPDDPLHWTGIAQRWQTMCAECHSTDLVIGFDDQDLVYHTTFSEIDVSCEACHGPASLHVEMAKSKSLFWDRHHGYGLAKLKTESNTAQVETCAPCHSRRGVLSDDYQAGDAFCDHFNLEILRDPTYFADGQVRDEDYVYGSFIQSKMYHKNIRCTDCHDPHSLKLKFTGNQTCTSCHQHPAGKYDTPAHHHHAPGTPGASCVNCHMPERTYMEVDPRRDHSIRIPRPDLSVKHGLPNACSGCHVEDQLDQLPPAARESLNEYADWQEQALAGDAQLADLILKTDEWCDAACEKWYGKERHREPHFAEPLLNFRERKPGSAEALLEIALQTDLQTAAIARATALDELLTAGPPSPQAVKAARELLAQTTPAQEPIVRAAAIRVVGSAPIDPRAIRKTLLPELSANTRLERQDAARALVQPAIYSILTSNERHRVDLILLDIKKSLMATNDRAGAHMAWAGICEQRGDFQEAISAYETAISVEPKRTGARTQLASLLEQMTEAERERLQPDVLQRRQDRIQQLRKEELPFLKRDADLVPDNAFLQYRLGLAYYLAGEYPQALEQLQRAIDLEPQNQDYQLALRLLKEKLAEQP</sequence>
<dbReference type="PROSITE" id="PS51318">
    <property type="entry name" value="TAT"/>
    <property type="match status" value="1"/>
</dbReference>
<keyword evidence="6" id="KW-1185">Reference proteome</keyword>
<dbReference type="InterPro" id="IPR051829">
    <property type="entry name" value="Multiheme_Cytochr_ET"/>
</dbReference>
<dbReference type="AlphaFoldDB" id="A0A517MEZ0"/>
<dbReference type="EMBL" id="CP036262">
    <property type="protein sequence ID" value="QDS93448.1"/>
    <property type="molecule type" value="Genomic_DNA"/>
</dbReference>
<dbReference type="InterPro" id="IPR011990">
    <property type="entry name" value="TPR-like_helical_dom_sf"/>
</dbReference>
<feature type="repeat" description="TPR" evidence="2">
    <location>
        <begin position="729"/>
        <end position="762"/>
    </location>
</feature>
<evidence type="ECO:0000256" key="2">
    <source>
        <dbReference type="PROSITE-ProRule" id="PRU00339"/>
    </source>
</evidence>
<evidence type="ECO:0000313" key="5">
    <source>
        <dbReference type="EMBL" id="QDS93448.1"/>
    </source>
</evidence>
<feature type="region of interest" description="Disordered" evidence="3">
    <location>
        <begin position="1"/>
        <end position="20"/>
    </location>
</feature>
<accession>A0A517MEZ0</accession>
<dbReference type="Gene3D" id="1.25.40.10">
    <property type="entry name" value="Tetratricopeptide repeat domain"/>
    <property type="match status" value="2"/>
</dbReference>
<dbReference type="Gene3D" id="1.10.1130.10">
    <property type="entry name" value="Flavocytochrome C3, Chain A"/>
    <property type="match status" value="1"/>
</dbReference>
<evidence type="ECO:0000259" key="4">
    <source>
        <dbReference type="Pfam" id="PF13435"/>
    </source>
</evidence>